<dbReference type="Proteomes" id="UP001300261">
    <property type="component" value="Unassembled WGS sequence"/>
</dbReference>
<sequence length="715" mass="79998">MEQSYFSQSWYRVAQLHLRLRAHVRIHRTIFRGQLWYVMQDRTSGRFHRFAPETYFVISLMNGERSMQEVWDIACDNLSEKVMAQDEVVNLLGQLHAADVLFGDVPPDIEEIADRGRKSRNRKLMMSFMNPLAIRLNLIDPNEFLNATYPLVRPLLSWFGAMFYVAFVAYATVLAGMNWDALTENVTDRVLSTENIVLLLLSYPAIKALHELGHAYAIKRWGGDVHEIGIMMLVFMPVPYVDASDSAAFTGKWQRALVGAAGILVEVFLACLALIVWLNAGDGLVRAFAFNVMLIGGVSTLFFNGNPLLRFDGYYVLSDLLEIPNLGSRANKYLGYCFKRTAFGIRSATSPVTAPGEAFWFVTYATAAFCYRLVIMATIAVFVSQKFFIIGTLIAIWAVILMIGVPLGKHTWFVLTSPQLRKNRGRAFGVVGGALSCIGLVLFAIPLPYSTVVEGIVWLPGKGVVHAQSDGTVLELLAMPGQQVDPGSPLMRLEDPLLSGRVALLSIRIRELEHRLDKQDRGDQANARIVRQELQLARADFENAQIRERALVVKADSKGTLVIPGAKDLLGRFVRRGQRVAYVAQFEDPPIRVIVPEGSADLVRNKSQQIKVRFVEKPQIEYQAKIAREVPALSDTLPSAALSTMGGGKIALDPSNTQSNRTLEKLLQLDVFLTESQITSRVGSRVFVKFYHGKQPLAERLYRLSRQVFLKLFQI</sequence>
<keyword evidence="1" id="KW-0472">Membrane</keyword>
<organism evidence="2 3">
    <name type="scientific">Roseibium salinum</name>
    <dbReference type="NCBI Taxonomy" id="1604349"/>
    <lineage>
        <taxon>Bacteria</taxon>
        <taxon>Pseudomonadati</taxon>
        <taxon>Pseudomonadota</taxon>
        <taxon>Alphaproteobacteria</taxon>
        <taxon>Hyphomicrobiales</taxon>
        <taxon>Stappiaceae</taxon>
        <taxon>Roseibium</taxon>
    </lineage>
</organism>
<gene>
    <name evidence="2" type="ORF">ON753_26045</name>
</gene>
<keyword evidence="1" id="KW-0812">Transmembrane</keyword>
<dbReference type="PANTHER" id="PTHR13325">
    <property type="entry name" value="PROTEASE M50 MEMBRANE-BOUND TRANSCRIPTION FACTOR SITE 2 PROTEASE"/>
    <property type="match status" value="1"/>
</dbReference>
<comment type="caution">
    <text evidence="2">The sequence shown here is derived from an EMBL/GenBank/DDBJ whole genome shotgun (WGS) entry which is preliminary data.</text>
</comment>
<reference evidence="2 3" key="1">
    <citation type="journal article" date="2016" name="Int. J. Syst. Evol. Microbiol.">
        <title>Labrenzia salina sp. nov., isolated from the rhizosphere of the halophyte Arthrocnemum macrostachyum.</title>
        <authorList>
            <person name="Camacho M."/>
            <person name="Redondo-Gomez S."/>
            <person name="Rodriguez-Llorente I."/>
            <person name="Rohde M."/>
            <person name="Sproer C."/>
            <person name="Schumann P."/>
            <person name="Klenk H.P."/>
            <person name="Montero-Calasanz M.D.C."/>
        </authorList>
    </citation>
    <scope>NUCLEOTIDE SEQUENCE [LARGE SCALE GENOMIC DNA]</scope>
    <source>
        <strain evidence="2 3">DSM 29163</strain>
    </source>
</reference>
<dbReference type="RefSeq" id="WP_265966913.1">
    <property type="nucleotide sequence ID" value="NZ_JAPEVI010000003.1"/>
</dbReference>
<accession>A0ABT3R9P0</accession>
<evidence type="ECO:0000313" key="3">
    <source>
        <dbReference type="Proteomes" id="UP001300261"/>
    </source>
</evidence>
<dbReference type="InterPro" id="IPR041881">
    <property type="entry name" value="PqqD_sf"/>
</dbReference>
<evidence type="ECO:0000313" key="2">
    <source>
        <dbReference type="EMBL" id="MCX2725779.1"/>
    </source>
</evidence>
<feature type="transmembrane region" description="Helical" evidence="1">
    <location>
        <begin position="159"/>
        <end position="179"/>
    </location>
</feature>
<keyword evidence="1" id="KW-1133">Transmembrane helix</keyword>
<protein>
    <submittedName>
        <fullName evidence="2">Peptidase M50</fullName>
    </submittedName>
</protein>
<feature type="transmembrane region" description="Helical" evidence="1">
    <location>
        <begin position="284"/>
        <end position="303"/>
    </location>
</feature>
<dbReference type="PANTHER" id="PTHR13325:SF3">
    <property type="entry name" value="MEMBRANE-BOUND TRANSCRIPTION FACTOR SITE-2 PROTEASE"/>
    <property type="match status" value="1"/>
</dbReference>
<feature type="transmembrane region" description="Helical" evidence="1">
    <location>
        <begin position="358"/>
        <end position="381"/>
    </location>
</feature>
<evidence type="ECO:0000256" key="1">
    <source>
        <dbReference type="SAM" id="Phobius"/>
    </source>
</evidence>
<dbReference type="CDD" id="cd05709">
    <property type="entry name" value="S2P-M50"/>
    <property type="match status" value="1"/>
</dbReference>
<feature type="transmembrane region" description="Helical" evidence="1">
    <location>
        <begin position="387"/>
        <end position="407"/>
    </location>
</feature>
<dbReference type="InterPro" id="IPR001193">
    <property type="entry name" value="MBTPS2"/>
</dbReference>
<keyword evidence="3" id="KW-1185">Reference proteome</keyword>
<feature type="transmembrane region" description="Helical" evidence="1">
    <location>
        <begin position="256"/>
        <end position="278"/>
    </location>
</feature>
<feature type="transmembrane region" description="Helical" evidence="1">
    <location>
        <begin position="427"/>
        <end position="449"/>
    </location>
</feature>
<name>A0ABT3R9P0_9HYPH</name>
<dbReference type="Gene3D" id="1.10.10.1150">
    <property type="entry name" value="Coenzyme PQQ synthesis protein D (PqqD)"/>
    <property type="match status" value="1"/>
</dbReference>
<dbReference type="EMBL" id="JAPEVI010000003">
    <property type="protein sequence ID" value="MCX2725779.1"/>
    <property type="molecule type" value="Genomic_DNA"/>
</dbReference>
<proteinExistence type="predicted"/>